<dbReference type="Proteomes" id="UP000255518">
    <property type="component" value="Unassembled WGS sequence"/>
</dbReference>
<organism evidence="2 3">
    <name type="scientific">Klebsiella pneumoniae</name>
    <dbReference type="NCBI Taxonomy" id="573"/>
    <lineage>
        <taxon>Bacteria</taxon>
        <taxon>Pseudomonadati</taxon>
        <taxon>Pseudomonadota</taxon>
        <taxon>Gammaproteobacteria</taxon>
        <taxon>Enterobacterales</taxon>
        <taxon>Enterobacteriaceae</taxon>
        <taxon>Klebsiella/Raoultella group</taxon>
        <taxon>Klebsiella</taxon>
        <taxon>Klebsiella pneumoniae complex</taxon>
    </lineage>
</organism>
<accession>A0A377V9B1</accession>
<gene>
    <name evidence="2" type="ORF">NCTC13443_04968</name>
</gene>
<protein>
    <submittedName>
        <fullName evidence="2">Nucleoside recognition family protein</fullName>
    </submittedName>
</protein>
<dbReference type="AlphaFoldDB" id="A0A377V9B1"/>
<evidence type="ECO:0000313" key="3">
    <source>
        <dbReference type="Proteomes" id="UP000255518"/>
    </source>
</evidence>
<proteinExistence type="predicted"/>
<keyword evidence="1" id="KW-0812">Transmembrane</keyword>
<keyword evidence="1" id="KW-0472">Membrane</keyword>
<evidence type="ECO:0000313" key="2">
    <source>
        <dbReference type="EMBL" id="STT04932.1"/>
    </source>
</evidence>
<name>A0A377V9B1_KLEPN</name>
<sequence>MDVISIIMAAGKSSVDVALYTLLPIMVIMLIIMKYLEVRGILDVIVRWVAPAAEALRLNRDERLRPDPD</sequence>
<evidence type="ECO:0000256" key="1">
    <source>
        <dbReference type="SAM" id="Phobius"/>
    </source>
</evidence>
<reference evidence="2 3" key="1">
    <citation type="submission" date="2018-06" db="EMBL/GenBank/DDBJ databases">
        <authorList>
            <consortium name="Pathogen Informatics"/>
            <person name="Doyle S."/>
        </authorList>
    </citation>
    <scope>NUCLEOTIDE SEQUENCE [LARGE SCALE GENOMIC DNA]</scope>
    <source>
        <strain evidence="2 3">NCTC13443</strain>
    </source>
</reference>
<keyword evidence="1" id="KW-1133">Transmembrane helix</keyword>
<feature type="transmembrane region" description="Helical" evidence="1">
    <location>
        <begin position="17"/>
        <end position="36"/>
    </location>
</feature>
<dbReference type="EMBL" id="UGKT01000001">
    <property type="protein sequence ID" value="STT04932.1"/>
    <property type="molecule type" value="Genomic_DNA"/>
</dbReference>